<dbReference type="Pfam" id="PF00069">
    <property type="entry name" value="Pkinase"/>
    <property type="match status" value="1"/>
</dbReference>
<dbReference type="SUPFAM" id="SSF56112">
    <property type="entry name" value="Protein kinase-like (PK-like)"/>
    <property type="match status" value="1"/>
</dbReference>
<dbReference type="PANTHER" id="PTHR43289">
    <property type="entry name" value="MITOGEN-ACTIVATED PROTEIN KINASE KINASE KINASE 20-RELATED"/>
    <property type="match status" value="1"/>
</dbReference>
<keyword evidence="4" id="KW-0067">ATP-binding</keyword>
<dbReference type="Gene3D" id="2.130.10.10">
    <property type="entry name" value="YVTN repeat-like/Quinoprotein amine dehydrogenase"/>
    <property type="match status" value="1"/>
</dbReference>
<evidence type="ECO:0000256" key="4">
    <source>
        <dbReference type="ARBA" id="ARBA00022840"/>
    </source>
</evidence>
<keyword evidence="1" id="KW-0808">Transferase</keyword>
<dbReference type="PROSITE" id="PS50011">
    <property type="entry name" value="PROTEIN_KINASE_DOM"/>
    <property type="match status" value="1"/>
</dbReference>
<evidence type="ECO:0000313" key="8">
    <source>
        <dbReference type="Proteomes" id="UP000664109"/>
    </source>
</evidence>
<dbReference type="SMART" id="SM00220">
    <property type="entry name" value="S_TKc"/>
    <property type="match status" value="1"/>
</dbReference>
<name>A0ABS2URX1_9ACTN</name>
<dbReference type="InterPro" id="IPR011047">
    <property type="entry name" value="Quinoprotein_ADH-like_sf"/>
</dbReference>
<evidence type="ECO:0000256" key="5">
    <source>
        <dbReference type="SAM" id="MobiDB-lite"/>
    </source>
</evidence>
<proteinExistence type="predicted"/>
<dbReference type="InterPro" id="IPR000719">
    <property type="entry name" value="Prot_kinase_dom"/>
</dbReference>
<dbReference type="InterPro" id="IPR002372">
    <property type="entry name" value="PQQ_rpt_dom"/>
</dbReference>
<dbReference type="InterPro" id="IPR008271">
    <property type="entry name" value="Ser/Thr_kinase_AS"/>
</dbReference>
<evidence type="ECO:0000256" key="2">
    <source>
        <dbReference type="ARBA" id="ARBA00022741"/>
    </source>
</evidence>
<dbReference type="GO" id="GO:0016301">
    <property type="term" value="F:kinase activity"/>
    <property type="evidence" value="ECO:0007669"/>
    <property type="project" value="UniProtKB-KW"/>
</dbReference>
<feature type="compositionally biased region" description="Pro residues" evidence="5">
    <location>
        <begin position="324"/>
        <end position="337"/>
    </location>
</feature>
<dbReference type="Gene3D" id="3.30.200.20">
    <property type="entry name" value="Phosphorylase Kinase, domain 1"/>
    <property type="match status" value="1"/>
</dbReference>
<dbReference type="Proteomes" id="UP000664109">
    <property type="component" value="Unassembled WGS sequence"/>
</dbReference>
<comment type="caution">
    <text evidence="7">The sequence shown here is derived from an EMBL/GenBank/DDBJ whole genome shotgun (WGS) entry which is preliminary data.</text>
</comment>
<protein>
    <submittedName>
        <fullName evidence="7">Protein kinase</fullName>
    </submittedName>
</protein>
<dbReference type="PANTHER" id="PTHR43289:SF34">
    <property type="entry name" value="SERINE_THREONINE-PROTEIN KINASE YBDM-RELATED"/>
    <property type="match status" value="1"/>
</dbReference>
<dbReference type="CDD" id="cd14014">
    <property type="entry name" value="STKc_PknB_like"/>
    <property type="match status" value="1"/>
</dbReference>
<dbReference type="Pfam" id="PF13360">
    <property type="entry name" value="PQQ_2"/>
    <property type="match status" value="1"/>
</dbReference>
<sequence>MIEQLDGASVRRLGPYVTVGRLGAGGMGEVHLARLDLGPVPEPGPGAVPGGRVVLAAVKTIRADVEADADFRVRFRREAEAARSVRSPYTAELLSAAPDDDPPWLATEYVAGPSLADAVARSGPLPVAAVRALGADLARALRAIHGARILHRDLKPANVLLAADGPKVIDFGIARAFDGTALTATGLVVGSPGFMSPEHLVGGEAVGTASDVFALGAVIAYAASGRGPFDDGELVAVFHRIAQGDARLDGVPGELLPVVRACLAQAPADRPTTDEVLRMLDEAAASPRPGAVLGRRPGAFPWNAAVADLIAAHEDATRRCVENAPPPAPVPAAPPGNAPGAAAAAPRRRSRAFRVGAAVAAGLVVGPLTAVLLNVLGPDRTDDGGPSAAPTPSPSSPAPEPDGVEAVSASTRFGAHTLAYPEPGTAGSRRPGGWKPWDVTTDAPLHGCVATVGHLVCSGPEGVEARRTADGTLMWKHPLALRPGEPAMVPAVSGDERVYLPEGSDVLVAGLDDGRPVARWAGPAGFLPEMAVATQGVVYIGYQGRGGVGFAAQMLFRAYRESDGTMLWEKSLDSAYPASLTLAGGVLNVQGAGADSWQLDPATGRVAAESELCADTVGPNGDLYCSAPGGGTRILARGTLKEVRTVPGYPLAVNGDGIAVSLTENTAGADLMAVDVTTGEVLWTRAAPEGMPSNVGTGNVLLVGDAALVLLPDRVVSLSLDDGGVRGVRETADIWAEDRYTPPRSLVVGDVLMLVEGERAVSVALP</sequence>
<feature type="compositionally biased region" description="Pro residues" evidence="5">
    <location>
        <begin position="389"/>
        <end position="400"/>
    </location>
</feature>
<reference evidence="7 8" key="1">
    <citation type="journal article" date="2016" name="Arch. Microbiol.">
        <title>Streptomyces zhihengii sp. nov., isolated from rhizospheric soil of Psammosilene tunicoides.</title>
        <authorList>
            <person name="Huang M.J."/>
            <person name="Fei J.J."/>
            <person name="Salam N."/>
            <person name="Kim C.J."/>
            <person name="Hozzein W.N."/>
            <person name="Xiao M."/>
            <person name="Huang H.Q."/>
            <person name="Li W.J."/>
        </authorList>
    </citation>
    <scope>NUCLEOTIDE SEQUENCE [LARGE SCALE GENOMIC DNA]</scope>
    <source>
        <strain evidence="7 8">YIM T102</strain>
    </source>
</reference>
<dbReference type="InterPro" id="IPR015943">
    <property type="entry name" value="WD40/YVTN_repeat-like_dom_sf"/>
</dbReference>
<accession>A0ABS2URX1</accession>
<dbReference type="SUPFAM" id="SSF50998">
    <property type="entry name" value="Quinoprotein alcohol dehydrogenase-like"/>
    <property type="match status" value="1"/>
</dbReference>
<feature type="region of interest" description="Disordered" evidence="5">
    <location>
        <begin position="377"/>
        <end position="406"/>
    </location>
</feature>
<evidence type="ECO:0000259" key="6">
    <source>
        <dbReference type="PROSITE" id="PS50011"/>
    </source>
</evidence>
<evidence type="ECO:0000256" key="3">
    <source>
        <dbReference type="ARBA" id="ARBA00022777"/>
    </source>
</evidence>
<organism evidence="7 8">
    <name type="scientific">Streptomyces zhihengii</name>
    <dbReference type="NCBI Taxonomy" id="1818004"/>
    <lineage>
        <taxon>Bacteria</taxon>
        <taxon>Bacillati</taxon>
        <taxon>Actinomycetota</taxon>
        <taxon>Actinomycetes</taxon>
        <taxon>Kitasatosporales</taxon>
        <taxon>Streptomycetaceae</taxon>
        <taxon>Streptomyces</taxon>
    </lineage>
</organism>
<feature type="domain" description="Protein kinase" evidence="6">
    <location>
        <begin position="16"/>
        <end position="284"/>
    </location>
</feature>
<gene>
    <name evidence="7" type="ORF">JE024_16530</name>
</gene>
<keyword evidence="2" id="KW-0547">Nucleotide-binding</keyword>
<dbReference type="PROSITE" id="PS00108">
    <property type="entry name" value="PROTEIN_KINASE_ST"/>
    <property type="match status" value="1"/>
</dbReference>
<dbReference type="EMBL" id="JAFEJA010000001">
    <property type="protein sequence ID" value="MBM9620316.1"/>
    <property type="molecule type" value="Genomic_DNA"/>
</dbReference>
<dbReference type="Gene3D" id="1.10.510.10">
    <property type="entry name" value="Transferase(Phosphotransferase) domain 1"/>
    <property type="match status" value="1"/>
</dbReference>
<evidence type="ECO:0000256" key="1">
    <source>
        <dbReference type="ARBA" id="ARBA00022679"/>
    </source>
</evidence>
<keyword evidence="8" id="KW-1185">Reference proteome</keyword>
<dbReference type="InterPro" id="IPR011009">
    <property type="entry name" value="Kinase-like_dom_sf"/>
</dbReference>
<evidence type="ECO:0000313" key="7">
    <source>
        <dbReference type="EMBL" id="MBM9620316.1"/>
    </source>
</evidence>
<feature type="region of interest" description="Disordered" evidence="5">
    <location>
        <begin position="321"/>
        <end position="345"/>
    </location>
</feature>
<dbReference type="RefSeq" id="WP_205374322.1">
    <property type="nucleotide sequence ID" value="NZ_JAFEJA010000001.1"/>
</dbReference>
<keyword evidence="3 7" id="KW-0418">Kinase</keyword>